<comment type="caution">
    <text evidence="2">The sequence shown here is derived from an EMBL/GenBank/DDBJ whole genome shotgun (WGS) entry which is preliminary data.</text>
</comment>
<name>A0ABN3CU35_9ACTN</name>
<sequence length="365" mass="39834">MLAQPGRPTSMHHQAKAKERCVSAKLTTPTPSNEPITVCFGPLEPKSARLAAMQDKPKSIPTWCTYSVGVWGGDRLTACSYWGWTYTVTQGSTEIGSADVVIWNVLRNHNAQNKIIWQSWAGAFDVTGAAELIRLAMTPGCDGPCTISTAPLPPTELPVDPSEDEWLAVQFEGAATGLSGVPAGTVRPGISPFMDIAMAAPAAAHDPEEDQIWLDEEWEIRCDYLAAGGDAPAYGCVYHNLWPIHVVVWAELPEHAEVITAAQTVKGAPGAPGDYPLTRLMDPTLRQRNGAAACRMWPTPRPPGEECDEYPFRSTWQGAHTGDPDVNFSDLISTSQNQDGGEQLAWFYRYHRVIEADPFFVDVET</sequence>
<feature type="domain" description="Deoxyribonuclease NucA/NucB" evidence="1">
    <location>
        <begin position="293"/>
        <end position="359"/>
    </location>
</feature>
<proteinExistence type="predicted"/>
<evidence type="ECO:0000313" key="3">
    <source>
        <dbReference type="Proteomes" id="UP001499843"/>
    </source>
</evidence>
<dbReference type="InterPro" id="IPR029476">
    <property type="entry name" value="DNase_NucA_NucB"/>
</dbReference>
<organism evidence="2 3">
    <name type="scientific">Nonomuraea monospora</name>
    <dbReference type="NCBI Taxonomy" id="568818"/>
    <lineage>
        <taxon>Bacteria</taxon>
        <taxon>Bacillati</taxon>
        <taxon>Actinomycetota</taxon>
        <taxon>Actinomycetes</taxon>
        <taxon>Streptosporangiales</taxon>
        <taxon>Streptosporangiaceae</taxon>
        <taxon>Nonomuraea</taxon>
    </lineage>
</organism>
<gene>
    <name evidence="2" type="ORF">GCM10009850_084320</name>
</gene>
<keyword evidence="3" id="KW-1185">Reference proteome</keyword>
<dbReference type="EMBL" id="BAAAQX010000030">
    <property type="protein sequence ID" value="GAA2212970.1"/>
    <property type="molecule type" value="Genomic_DNA"/>
</dbReference>
<evidence type="ECO:0000313" key="2">
    <source>
        <dbReference type="EMBL" id="GAA2212970.1"/>
    </source>
</evidence>
<protein>
    <recommendedName>
        <fullName evidence="1">Deoxyribonuclease NucA/NucB domain-containing protein</fullName>
    </recommendedName>
</protein>
<reference evidence="2 3" key="1">
    <citation type="journal article" date="2019" name="Int. J. Syst. Evol. Microbiol.">
        <title>The Global Catalogue of Microorganisms (GCM) 10K type strain sequencing project: providing services to taxonomists for standard genome sequencing and annotation.</title>
        <authorList>
            <consortium name="The Broad Institute Genomics Platform"/>
            <consortium name="The Broad Institute Genome Sequencing Center for Infectious Disease"/>
            <person name="Wu L."/>
            <person name="Ma J."/>
        </authorList>
    </citation>
    <scope>NUCLEOTIDE SEQUENCE [LARGE SCALE GENOMIC DNA]</scope>
    <source>
        <strain evidence="2 3">JCM 16114</strain>
    </source>
</reference>
<dbReference type="Pfam" id="PF14040">
    <property type="entry name" value="DNase_NucA_NucB"/>
    <property type="match status" value="1"/>
</dbReference>
<evidence type="ECO:0000259" key="1">
    <source>
        <dbReference type="Pfam" id="PF14040"/>
    </source>
</evidence>
<dbReference type="Proteomes" id="UP001499843">
    <property type="component" value="Unassembled WGS sequence"/>
</dbReference>
<accession>A0ABN3CU35</accession>